<feature type="binding site" evidence="13 15">
    <location>
        <begin position="397"/>
        <end position="401"/>
    </location>
    <ligand>
        <name>IMP</name>
        <dbReference type="ChEBI" id="CHEBI:58053"/>
    </ligand>
</feature>
<dbReference type="FunFam" id="3.20.20.70:FF:000003">
    <property type="entry name" value="GMP reductase"/>
    <property type="match status" value="1"/>
</dbReference>
<evidence type="ECO:0000256" key="6">
    <source>
        <dbReference type="ARBA" id="ARBA00022749"/>
    </source>
</evidence>
<dbReference type="Pfam" id="PF00478">
    <property type="entry name" value="IMPDH"/>
    <property type="match status" value="1"/>
</dbReference>
<keyword evidence="23" id="KW-1185">Reference proteome</keyword>
<dbReference type="InterPro" id="IPR000644">
    <property type="entry name" value="CBS_dom"/>
</dbReference>
<evidence type="ECO:0000256" key="1">
    <source>
        <dbReference type="ARBA" id="ARBA00001958"/>
    </source>
</evidence>
<dbReference type="SUPFAM" id="SSF51412">
    <property type="entry name" value="Inosine monophosphate dehydrogenase (IMPDH)"/>
    <property type="match status" value="1"/>
</dbReference>
<reference evidence="22 23" key="1">
    <citation type="submission" date="2019-07" db="EMBL/GenBank/DDBJ databases">
        <title>Whole genome shotgun sequence of Segetibacter aerophilus NBRC 106135.</title>
        <authorList>
            <person name="Hosoyama A."/>
            <person name="Uohara A."/>
            <person name="Ohji S."/>
            <person name="Ichikawa N."/>
        </authorList>
    </citation>
    <scope>NUCLEOTIDE SEQUENCE [LARGE SCALE GENOMIC DNA]</scope>
    <source>
        <strain evidence="22 23">NBRC 106135</strain>
    </source>
</reference>
<evidence type="ECO:0000256" key="3">
    <source>
        <dbReference type="ARBA" id="ARBA00011881"/>
    </source>
</evidence>
<dbReference type="UniPathway" id="UPA00601">
    <property type="reaction ID" value="UER00295"/>
</dbReference>
<dbReference type="CDD" id="cd00381">
    <property type="entry name" value="IMPDH"/>
    <property type="match status" value="1"/>
</dbReference>
<evidence type="ECO:0000256" key="14">
    <source>
        <dbReference type="PIRSR" id="PIRSR000130-1"/>
    </source>
</evidence>
<dbReference type="GO" id="GO:0006177">
    <property type="term" value="P:GMP biosynthetic process"/>
    <property type="evidence" value="ECO:0007669"/>
    <property type="project" value="UniProtKB-UniRule"/>
</dbReference>
<feature type="binding site" evidence="13">
    <location>
        <position position="260"/>
    </location>
    <ligand>
        <name>NAD(+)</name>
        <dbReference type="ChEBI" id="CHEBI:57540"/>
    </ligand>
</feature>
<feature type="binding site" description="in other chain" evidence="13 17">
    <location>
        <position position="314"/>
    </location>
    <ligand>
        <name>K(+)</name>
        <dbReference type="ChEBI" id="CHEBI:29103"/>
        <note>ligand shared between two tetrameric partners</note>
    </ligand>
</feature>
<evidence type="ECO:0000256" key="8">
    <source>
        <dbReference type="ARBA" id="ARBA00022958"/>
    </source>
</evidence>
<dbReference type="SUPFAM" id="SSF54631">
    <property type="entry name" value="CBS-domain pair"/>
    <property type="match status" value="1"/>
</dbReference>
<dbReference type="RefSeq" id="WP_147203393.1">
    <property type="nucleotide sequence ID" value="NZ_BJYT01000006.1"/>
</dbReference>
<dbReference type="NCBIfam" id="TIGR01302">
    <property type="entry name" value="IMP_dehydrog"/>
    <property type="match status" value="1"/>
</dbReference>
<dbReference type="SMART" id="SM01240">
    <property type="entry name" value="IMPDH"/>
    <property type="match status" value="1"/>
</dbReference>
<evidence type="ECO:0000313" key="23">
    <source>
        <dbReference type="Proteomes" id="UP000321513"/>
    </source>
</evidence>
<gene>
    <name evidence="13 22" type="primary">guaB</name>
    <name evidence="22" type="ORF">SAE01_17580</name>
</gene>
<feature type="active site" description="Proton acceptor" evidence="13 14">
    <location>
        <position position="413"/>
    </location>
</feature>
<evidence type="ECO:0000256" key="5">
    <source>
        <dbReference type="ARBA" id="ARBA00022737"/>
    </source>
</evidence>
<name>A0A512BBB7_9BACT</name>
<dbReference type="InterPro" id="IPR046342">
    <property type="entry name" value="CBS_dom_sf"/>
</dbReference>
<keyword evidence="8 13" id="KW-0630">Potassium</keyword>
<evidence type="ECO:0000256" key="13">
    <source>
        <dbReference type="HAMAP-Rule" id="MF_01964"/>
    </source>
</evidence>
<evidence type="ECO:0000256" key="12">
    <source>
        <dbReference type="ARBA" id="ARBA00048028"/>
    </source>
</evidence>
<keyword evidence="6 13" id="KW-0332">GMP biosynthesis</keyword>
<comment type="similarity">
    <text evidence="2 13 19">Belongs to the IMPDH/GMPR family.</text>
</comment>
<evidence type="ECO:0000256" key="10">
    <source>
        <dbReference type="ARBA" id="ARBA00023027"/>
    </source>
</evidence>
<feature type="domain" description="CBS" evidence="21">
    <location>
        <begin position="106"/>
        <end position="162"/>
    </location>
</feature>
<feature type="domain" description="CBS" evidence="21">
    <location>
        <begin position="166"/>
        <end position="226"/>
    </location>
</feature>
<feature type="active site" description="Thioimidate intermediate" evidence="13 14">
    <location>
        <position position="317"/>
    </location>
</feature>
<evidence type="ECO:0000256" key="7">
    <source>
        <dbReference type="ARBA" id="ARBA00022755"/>
    </source>
</evidence>
<comment type="catalytic activity">
    <reaction evidence="12 13 20">
        <text>IMP + NAD(+) + H2O = XMP + NADH + H(+)</text>
        <dbReference type="Rhea" id="RHEA:11708"/>
        <dbReference type="ChEBI" id="CHEBI:15377"/>
        <dbReference type="ChEBI" id="CHEBI:15378"/>
        <dbReference type="ChEBI" id="CHEBI:57464"/>
        <dbReference type="ChEBI" id="CHEBI:57540"/>
        <dbReference type="ChEBI" id="CHEBI:57945"/>
        <dbReference type="ChEBI" id="CHEBI:58053"/>
        <dbReference type="EC" id="1.1.1.205"/>
    </reaction>
</comment>
<evidence type="ECO:0000256" key="4">
    <source>
        <dbReference type="ARBA" id="ARBA00022723"/>
    </source>
</evidence>
<dbReference type="AlphaFoldDB" id="A0A512BBB7"/>
<dbReference type="Gene3D" id="3.20.20.70">
    <property type="entry name" value="Aldolase class I"/>
    <property type="match status" value="1"/>
</dbReference>
<evidence type="ECO:0000256" key="15">
    <source>
        <dbReference type="PIRSR" id="PIRSR000130-2"/>
    </source>
</evidence>
<feature type="binding site" evidence="13 16">
    <location>
        <begin position="310"/>
        <end position="312"/>
    </location>
    <ligand>
        <name>NAD(+)</name>
        <dbReference type="ChEBI" id="CHEBI:57540"/>
    </ligand>
</feature>
<feature type="binding site" description="in other chain" evidence="13 17">
    <location>
        <position position="317"/>
    </location>
    <ligand>
        <name>K(+)</name>
        <dbReference type="ChEBI" id="CHEBI:29103"/>
        <note>ligand shared between two tetrameric partners</note>
    </ligand>
</feature>
<evidence type="ECO:0000256" key="16">
    <source>
        <dbReference type="PIRSR" id="PIRSR000130-3"/>
    </source>
</evidence>
<feature type="binding site" evidence="13 15">
    <location>
        <begin position="350"/>
        <end position="352"/>
    </location>
    <ligand>
        <name>IMP</name>
        <dbReference type="ChEBI" id="CHEBI:58053"/>
    </ligand>
</feature>
<dbReference type="PANTHER" id="PTHR11911:SF111">
    <property type="entry name" value="INOSINE-5'-MONOPHOSPHATE DEHYDROGENASE"/>
    <property type="match status" value="1"/>
</dbReference>
<dbReference type="CDD" id="cd04601">
    <property type="entry name" value="CBS_pair_IMPDH"/>
    <property type="match status" value="1"/>
</dbReference>
<feature type="binding site" evidence="13">
    <location>
        <position position="483"/>
    </location>
    <ligand>
        <name>K(+)</name>
        <dbReference type="ChEBI" id="CHEBI:29103"/>
        <note>ligand shared between two tetrameric partners</note>
    </ligand>
</feature>
<evidence type="ECO:0000256" key="19">
    <source>
        <dbReference type="RuleBase" id="RU003927"/>
    </source>
</evidence>
<feature type="binding site" evidence="16">
    <location>
        <begin position="260"/>
        <end position="262"/>
    </location>
    <ligand>
        <name>NAD(+)</name>
        <dbReference type="ChEBI" id="CHEBI:57540"/>
    </ligand>
</feature>
<keyword evidence="11 18" id="KW-0129">CBS domain</keyword>
<feature type="binding site" evidence="13 15">
    <location>
        <begin position="373"/>
        <end position="374"/>
    </location>
    <ligand>
        <name>IMP</name>
        <dbReference type="ChEBI" id="CHEBI:58053"/>
    </ligand>
</feature>
<keyword evidence="4 13" id="KW-0479">Metal-binding</keyword>
<dbReference type="InterPro" id="IPR013785">
    <property type="entry name" value="Aldolase_TIM"/>
</dbReference>
<dbReference type="GO" id="GO:0046872">
    <property type="term" value="F:metal ion binding"/>
    <property type="evidence" value="ECO:0007669"/>
    <property type="project" value="UniProtKB-UniRule"/>
</dbReference>
<evidence type="ECO:0000256" key="11">
    <source>
        <dbReference type="ARBA" id="ARBA00023122"/>
    </source>
</evidence>
<dbReference type="PANTHER" id="PTHR11911">
    <property type="entry name" value="INOSINE-5-MONOPHOSPHATE DEHYDROGENASE RELATED"/>
    <property type="match status" value="1"/>
</dbReference>
<evidence type="ECO:0000256" key="2">
    <source>
        <dbReference type="ARBA" id="ARBA00005502"/>
    </source>
</evidence>
<comment type="activity regulation">
    <text evidence="13">Mycophenolic acid (MPA) is a non-competitive inhibitor that prevents formation of the closed enzyme conformation by binding to the same site as the amobile flap. In contrast, mizoribine monophosphate (MZP) is a competitive inhibitor that induces the closed conformation. MPA is a potent inhibitor of mammalian IMPDHs but a poor inhibitor of the bacterial enzymes. MZP is a more potent inhibitor of bacterial IMPDH.</text>
</comment>
<comment type="subunit">
    <text evidence="3 13">Homotetramer.</text>
</comment>
<dbReference type="OrthoDB" id="9805398at2"/>
<dbReference type="PROSITE" id="PS51371">
    <property type="entry name" value="CBS"/>
    <property type="match status" value="2"/>
</dbReference>
<comment type="caution">
    <text evidence="13">Lacks conserved residue(s) required for the propagation of feature annotation.</text>
</comment>
<evidence type="ECO:0000256" key="9">
    <source>
        <dbReference type="ARBA" id="ARBA00023002"/>
    </source>
</evidence>
<comment type="function">
    <text evidence="13">Catalyzes the conversion of inosine 5'-phosphate (IMP) to xanthosine 5'-phosphate (XMP), the first committed and rate-limiting step in the de novo synthesis of guanine nucleotides, and therefore plays an important role in the regulation of cell growth.</text>
</comment>
<dbReference type="InterPro" id="IPR005990">
    <property type="entry name" value="IMP_DH"/>
</dbReference>
<dbReference type="EC" id="1.1.1.205" evidence="13 20"/>
<accession>A0A512BBB7</accession>
<feature type="binding site" description="in other chain" evidence="13 17">
    <location>
        <position position="312"/>
    </location>
    <ligand>
        <name>K(+)</name>
        <dbReference type="ChEBI" id="CHEBI:29103"/>
        <note>ligand shared between two tetrameric partners</note>
    </ligand>
</feature>
<evidence type="ECO:0000259" key="21">
    <source>
        <dbReference type="PROSITE" id="PS51371"/>
    </source>
</evidence>
<feature type="binding site" evidence="13">
    <location>
        <position position="481"/>
    </location>
    <ligand>
        <name>K(+)</name>
        <dbReference type="ChEBI" id="CHEBI:29103"/>
        <note>ligand shared between two tetrameric partners</note>
    </ligand>
</feature>
<comment type="caution">
    <text evidence="22">The sequence shown here is derived from an EMBL/GenBank/DDBJ whole genome shotgun (WGS) entry which is preliminary data.</text>
</comment>
<evidence type="ECO:0000256" key="18">
    <source>
        <dbReference type="PROSITE-ProRule" id="PRU00703"/>
    </source>
</evidence>
<dbReference type="HAMAP" id="MF_01964">
    <property type="entry name" value="IMPDH"/>
    <property type="match status" value="1"/>
</dbReference>
<feature type="binding site" evidence="13">
    <location>
        <position position="482"/>
    </location>
    <ligand>
        <name>K(+)</name>
        <dbReference type="ChEBI" id="CHEBI:29103"/>
        <note>ligand shared between two tetrameric partners</note>
    </ligand>
</feature>
<protein>
    <recommendedName>
        <fullName evidence="13 20">Inosine-5'-monophosphate dehydrogenase</fullName>
        <shortName evidence="13">IMP dehydrogenase</shortName>
        <shortName evidence="13">IMPD</shortName>
        <shortName evidence="13">IMPDH</shortName>
        <ecNumber evidence="13 20">1.1.1.205</ecNumber>
    </recommendedName>
</protein>
<dbReference type="Pfam" id="PF00571">
    <property type="entry name" value="CBS"/>
    <property type="match status" value="2"/>
</dbReference>
<dbReference type="EMBL" id="BJYT01000006">
    <property type="protein sequence ID" value="GEO09262.1"/>
    <property type="molecule type" value="Genomic_DNA"/>
</dbReference>
<comment type="cofactor">
    <cofactor evidence="1 13">
        <name>K(+)</name>
        <dbReference type="ChEBI" id="CHEBI:29103"/>
    </cofactor>
</comment>
<dbReference type="PROSITE" id="PS00487">
    <property type="entry name" value="IMP_DH_GMP_RED"/>
    <property type="match status" value="1"/>
</dbReference>
<organism evidence="22 23">
    <name type="scientific">Segetibacter aerophilus</name>
    <dbReference type="NCBI Taxonomy" id="670293"/>
    <lineage>
        <taxon>Bacteria</taxon>
        <taxon>Pseudomonadati</taxon>
        <taxon>Bacteroidota</taxon>
        <taxon>Chitinophagia</taxon>
        <taxon>Chitinophagales</taxon>
        <taxon>Chitinophagaceae</taxon>
        <taxon>Segetibacter</taxon>
    </lineage>
</organism>
<dbReference type="PIRSF" id="PIRSF000130">
    <property type="entry name" value="IMPDH"/>
    <property type="match status" value="1"/>
</dbReference>
<dbReference type="GO" id="GO:0000166">
    <property type="term" value="F:nucleotide binding"/>
    <property type="evidence" value="ECO:0007669"/>
    <property type="project" value="UniProtKB-UniRule"/>
</dbReference>
<sequence>MATNPTPYSNDVILSRFFGEGLTFDDVLLVPAFSQVLPRDVDITSQLTKTIQLKVPMLSAAMDTVTEARLAIALAREGGIGILHKNMSIEQQAEHVRKVKRSESAMIIDPVTLTADATIGDALRLMRENKIGGIPIVDGSNTLVGILTNRDLRFESNKQRKVSELMTKENLVVAPEGTDLKKAEMILRQHKVEKLPVVNNDGRLVGLITYRDILQLRNFPNAGKDTFGRLMVGAALGITRDMLDRASALQNLSVDVVTLDSAHGHSKGVIDALKSLKSNFKDLQVIAGNVGTAEGAIALAEAGADAVKVGIGPGSICTTRIVAGIGVPQLTAIMEAAYALKGTGVSLIADGGIRFTGDMVKALAAGANAVMMGSIFAGTEESPGETIIYEGRQFKEYRGMGSLGAMVDGSGDRYFQDVEADIKKYVPEGIEGRIAYKGRVNEVVYQFAGGLRAGMGYCGAQTINELQQARFVRISNAGMRESHVHDVVITKEAPNYSRG</sequence>
<evidence type="ECO:0000256" key="20">
    <source>
        <dbReference type="RuleBase" id="RU003928"/>
    </source>
</evidence>
<feature type="binding site" evidence="13 15">
    <location>
        <position position="428"/>
    </location>
    <ligand>
        <name>IMP</name>
        <dbReference type="ChEBI" id="CHEBI:58053"/>
    </ligand>
</feature>
<dbReference type="InterPro" id="IPR001093">
    <property type="entry name" value="IMP_DH_GMPRt"/>
</dbReference>
<feature type="binding site" evidence="13 15">
    <location>
        <position position="315"/>
    </location>
    <ligand>
        <name>IMP</name>
        <dbReference type="ChEBI" id="CHEBI:58053"/>
    </ligand>
</feature>
<dbReference type="GO" id="GO:0003938">
    <property type="term" value="F:IMP dehydrogenase activity"/>
    <property type="evidence" value="ECO:0007669"/>
    <property type="project" value="UniProtKB-UniRule"/>
</dbReference>
<keyword evidence="10 13" id="KW-0520">NAD</keyword>
<comment type="pathway">
    <text evidence="13 20">Purine metabolism; XMP biosynthesis via de novo pathway; XMP from IMP: step 1/1.</text>
</comment>
<evidence type="ECO:0000313" key="22">
    <source>
        <dbReference type="EMBL" id="GEO09262.1"/>
    </source>
</evidence>
<evidence type="ECO:0000256" key="17">
    <source>
        <dbReference type="PIRSR" id="PIRSR000130-4"/>
    </source>
</evidence>
<proteinExistence type="inferred from homology"/>
<dbReference type="SMART" id="SM00116">
    <property type="entry name" value="CBS"/>
    <property type="match status" value="2"/>
</dbReference>
<keyword evidence="7 13" id="KW-0658">Purine biosynthesis</keyword>
<dbReference type="InterPro" id="IPR015875">
    <property type="entry name" value="IMP_DH/GMP_Rdtase_CS"/>
</dbReference>
<keyword evidence="9 13" id="KW-0560">Oxidoreductase</keyword>
<dbReference type="Proteomes" id="UP000321513">
    <property type="component" value="Unassembled WGS sequence"/>
</dbReference>
<keyword evidence="5" id="KW-0677">Repeat</keyword>
<dbReference type="GO" id="GO:0006183">
    <property type="term" value="P:GTP biosynthetic process"/>
    <property type="evidence" value="ECO:0007669"/>
    <property type="project" value="TreeGrafter"/>
</dbReference>